<dbReference type="CTD" id="9801332"/>
<reference evidence="2 3" key="1">
    <citation type="submission" date="2019-12" db="EMBL/GenBank/DDBJ databases">
        <title>Chromosome-level assembly of the Caenorhabditis remanei genome.</title>
        <authorList>
            <person name="Teterina A.A."/>
            <person name="Willis J.H."/>
            <person name="Phillips P.C."/>
        </authorList>
    </citation>
    <scope>NUCLEOTIDE SEQUENCE [LARGE SCALE GENOMIC DNA]</scope>
    <source>
        <strain evidence="2 3">PX506</strain>
        <tissue evidence="2">Whole organism</tissue>
    </source>
</reference>
<organism evidence="2 3">
    <name type="scientific">Caenorhabditis remanei</name>
    <name type="common">Caenorhabditis vulgaris</name>
    <dbReference type="NCBI Taxonomy" id="31234"/>
    <lineage>
        <taxon>Eukaryota</taxon>
        <taxon>Metazoa</taxon>
        <taxon>Ecdysozoa</taxon>
        <taxon>Nematoda</taxon>
        <taxon>Chromadorea</taxon>
        <taxon>Rhabditida</taxon>
        <taxon>Rhabditina</taxon>
        <taxon>Rhabditomorpha</taxon>
        <taxon>Rhabditoidea</taxon>
        <taxon>Rhabditidae</taxon>
        <taxon>Peloderinae</taxon>
        <taxon>Caenorhabditis</taxon>
    </lineage>
</organism>
<dbReference type="Proteomes" id="UP000483820">
    <property type="component" value="Chromosome I"/>
</dbReference>
<dbReference type="GeneID" id="9801332"/>
<name>A0A6A5HRB3_CAERE</name>
<evidence type="ECO:0000313" key="3">
    <source>
        <dbReference type="Proteomes" id="UP000483820"/>
    </source>
</evidence>
<comment type="caution">
    <text evidence="2">The sequence shown here is derived from an EMBL/GenBank/DDBJ whole genome shotgun (WGS) entry which is preliminary data.</text>
</comment>
<dbReference type="EMBL" id="WUAV01000001">
    <property type="protein sequence ID" value="KAF1769226.1"/>
    <property type="molecule type" value="Genomic_DNA"/>
</dbReference>
<proteinExistence type="predicted"/>
<gene>
    <name evidence="2" type="ORF">GCK72_001040</name>
</gene>
<dbReference type="RefSeq" id="XP_053591461.1">
    <property type="nucleotide sequence ID" value="XM_053722816.1"/>
</dbReference>
<dbReference type="KEGG" id="crq:GCK72_001040"/>
<evidence type="ECO:0000259" key="1">
    <source>
        <dbReference type="Pfam" id="PF07735"/>
    </source>
</evidence>
<dbReference type="Pfam" id="PF07735">
    <property type="entry name" value="FBA_2"/>
    <property type="match status" value="1"/>
</dbReference>
<dbReference type="InterPro" id="IPR012885">
    <property type="entry name" value="F-box_Sdz-33"/>
</dbReference>
<feature type="domain" description="Sdz-33 F-box" evidence="1">
    <location>
        <begin position="93"/>
        <end position="140"/>
    </location>
</feature>
<protein>
    <recommendedName>
        <fullName evidence="1">Sdz-33 F-box domain-containing protein</fullName>
    </recommendedName>
</protein>
<evidence type="ECO:0000313" key="2">
    <source>
        <dbReference type="EMBL" id="KAF1769226.1"/>
    </source>
</evidence>
<sequence>MLMSPKILSSFHILTFPKFNLNAGGTAYPPQPIQCDFENKSYAQALARLYDELGCVSNKTCPSFPKLDQLSRTLQKRLIDYGPLPNALKFKRSIYDDARWVRVDDLLRIVNVDRVILYRTNLTSDDVRALLTHWINSEADMFHSMEIIAYEDIELDELFDSLVVLKHLHDSCSTIFTLAKSSSRVFPVLAITYALSIVIISAWKPDETFNADLSKDQYEPTYQILQLLERKTTLERSLEQRNNGVDQIQMTEELAEIMQELWRFGVFFEGGTATRG</sequence>
<accession>A0A6A5HRB3</accession>
<dbReference type="AlphaFoldDB" id="A0A6A5HRB3"/>